<proteinExistence type="predicted"/>
<gene>
    <name evidence="4" type="ORF">E6H03_01610</name>
</gene>
<dbReference type="GO" id="GO:0005886">
    <property type="term" value="C:plasma membrane"/>
    <property type="evidence" value="ECO:0007669"/>
    <property type="project" value="UniProtKB-SubCell"/>
</dbReference>
<feature type="region of interest" description="Disordered" evidence="1">
    <location>
        <begin position="135"/>
        <end position="155"/>
    </location>
</feature>
<dbReference type="EMBL" id="VBAN01000051">
    <property type="protein sequence ID" value="TMI84653.1"/>
    <property type="molecule type" value="Genomic_DNA"/>
</dbReference>
<evidence type="ECO:0000256" key="1">
    <source>
        <dbReference type="SAM" id="MobiDB-lite"/>
    </source>
</evidence>
<keyword evidence="2" id="KW-0472">Membrane</keyword>
<reference evidence="4 5" key="1">
    <citation type="journal article" date="2019" name="Nat. Microbiol.">
        <title>Mediterranean grassland soil C-N compound turnover is dependent on rainfall and depth, and is mediated by genomically divergent microorganisms.</title>
        <authorList>
            <person name="Diamond S."/>
            <person name="Andeer P.F."/>
            <person name="Li Z."/>
            <person name="Crits-Christoph A."/>
            <person name="Burstein D."/>
            <person name="Anantharaman K."/>
            <person name="Lane K.R."/>
            <person name="Thomas B.C."/>
            <person name="Pan C."/>
            <person name="Northen T.R."/>
            <person name="Banfield J.F."/>
        </authorList>
    </citation>
    <scope>NUCLEOTIDE SEQUENCE [LARGE SCALE GENOMIC DNA]</scope>
    <source>
        <strain evidence="4">NP_6</strain>
    </source>
</reference>
<accession>A0A537JM72</accession>
<name>A0A537JM72_9BACT</name>
<sequence>MSVQRDRASGADHALRQVRGSADRHDACRPGVGRGDVAQSRPRLRADRRLHRLPGPLVVERCPGARPGEPATIAAEARRGAIRRPASLAAWALIWRATVADRPALAGLMFVIAVVLVSVAAPVFSPYDPTVPVSGSRLAPPFTPGHGRRAHRRRR</sequence>
<feature type="region of interest" description="Disordered" evidence="1">
    <location>
        <begin position="1"/>
        <end position="40"/>
    </location>
</feature>
<evidence type="ECO:0000259" key="3">
    <source>
        <dbReference type="Pfam" id="PF12911"/>
    </source>
</evidence>
<comment type="caution">
    <text evidence="4">The sequence shown here is derived from an EMBL/GenBank/DDBJ whole genome shotgun (WGS) entry which is preliminary data.</text>
</comment>
<evidence type="ECO:0000256" key="2">
    <source>
        <dbReference type="SAM" id="Phobius"/>
    </source>
</evidence>
<protein>
    <recommendedName>
        <fullName evidence="3">Oligopeptide transport permease C-like N-terminal domain-containing protein</fullName>
    </recommendedName>
</protein>
<evidence type="ECO:0000313" key="4">
    <source>
        <dbReference type="EMBL" id="TMI84653.1"/>
    </source>
</evidence>
<organism evidence="4 5">
    <name type="scientific">Candidatus Segetimicrobium genomatis</name>
    <dbReference type="NCBI Taxonomy" id="2569760"/>
    <lineage>
        <taxon>Bacteria</taxon>
        <taxon>Bacillati</taxon>
        <taxon>Candidatus Sysuimicrobiota</taxon>
        <taxon>Candidatus Sysuimicrobiia</taxon>
        <taxon>Candidatus Sysuimicrobiales</taxon>
        <taxon>Candidatus Segetimicrobiaceae</taxon>
        <taxon>Candidatus Segetimicrobium</taxon>
    </lineage>
</organism>
<feature type="compositionally biased region" description="Basic residues" evidence="1">
    <location>
        <begin position="146"/>
        <end position="155"/>
    </location>
</feature>
<evidence type="ECO:0000313" key="5">
    <source>
        <dbReference type="Proteomes" id="UP000318093"/>
    </source>
</evidence>
<feature type="compositionally biased region" description="Basic and acidic residues" evidence="1">
    <location>
        <begin position="1"/>
        <end position="28"/>
    </location>
</feature>
<feature type="domain" description="Oligopeptide transport permease C-like N-terminal" evidence="3">
    <location>
        <begin position="91"/>
        <end position="141"/>
    </location>
</feature>
<dbReference type="AlphaFoldDB" id="A0A537JM72"/>
<keyword evidence="2" id="KW-0812">Transmembrane</keyword>
<keyword evidence="2" id="KW-1133">Transmembrane helix</keyword>
<feature type="transmembrane region" description="Helical" evidence="2">
    <location>
        <begin position="104"/>
        <end position="124"/>
    </location>
</feature>
<dbReference type="Pfam" id="PF12911">
    <property type="entry name" value="OppC_N"/>
    <property type="match status" value="1"/>
</dbReference>
<dbReference type="Proteomes" id="UP000318093">
    <property type="component" value="Unassembled WGS sequence"/>
</dbReference>
<dbReference type="InterPro" id="IPR025966">
    <property type="entry name" value="OppC_N"/>
</dbReference>